<evidence type="ECO:0000256" key="3">
    <source>
        <dbReference type="ARBA" id="ARBA00022692"/>
    </source>
</evidence>
<protein>
    <recommendedName>
        <fullName evidence="7">Amino acid transporter transmembrane domain-containing protein</fullName>
    </recommendedName>
</protein>
<evidence type="ECO:0000313" key="8">
    <source>
        <dbReference type="EMBL" id="ODN82290.1"/>
    </source>
</evidence>
<feature type="transmembrane region" description="Helical" evidence="6">
    <location>
        <begin position="289"/>
        <end position="312"/>
    </location>
</feature>
<dbReference type="STRING" id="1295533.A0A1E3I111"/>
<dbReference type="InterPro" id="IPR013057">
    <property type="entry name" value="AA_transpt_TM"/>
</dbReference>
<dbReference type="Gene3D" id="1.20.1740.10">
    <property type="entry name" value="Amino acid/polyamine transporter I"/>
    <property type="match status" value="1"/>
</dbReference>
<dbReference type="PANTHER" id="PTHR22950:SF479">
    <property type="entry name" value="AMINO ACID TRANSPORTER (EUROFUNG)-RELATED"/>
    <property type="match status" value="1"/>
</dbReference>
<gene>
    <name evidence="8" type="ORF">L202_02570</name>
</gene>
<keyword evidence="5 6" id="KW-0472">Membrane</keyword>
<feature type="transmembrane region" description="Helical" evidence="6">
    <location>
        <begin position="332"/>
        <end position="356"/>
    </location>
</feature>
<accession>A0A1E3I111</accession>
<feature type="transmembrane region" description="Helical" evidence="6">
    <location>
        <begin position="446"/>
        <end position="470"/>
    </location>
</feature>
<dbReference type="OrthoDB" id="294730at2759"/>
<evidence type="ECO:0000259" key="7">
    <source>
        <dbReference type="Pfam" id="PF01490"/>
    </source>
</evidence>
<feature type="transmembrane region" description="Helical" evidence="6">
    <location>
        <begin position="97"/>
        <end position="121"/>
    </location>
</feature>
<evidence type="ECO:0000256" key="6">
    <source>
        <dbReference type="SAM" id="Phobius"/>
    </source>
</evidence>
<evidence type="ECO:0000256" key="5">
    <source>
        <dbReference type="ARBA" id="ARBA00023136"/>
    </source>
</evidence>
<feature type="transmembrane region" description="Helical" evidence="6">
    <location>
        <begin position="71"/>
        <end position="90"/>
    </location>
</feature>
<comment type="similarity">
    <text evidence="2">Belongs to the amino acid/polyamine transporter 2 family.</text>
</comment>
<evidence type="ECO:0000256" key="1">
    <source>
        <dbReference type="ARBA" id="ARBA00004141"/>
    </source>
</evidence>
<dbReference type="EMBL" id="AWGJ01000003">
    <property type="protein sequence ID" value="ODN82290.1"/>
    <property type="molecule type" value="Genomic_DNA"/>
</dbReference>
<keyword evidence="9" id="KW-1185">Reference proteome</keyword>
<feature type="transmembrane region" description="Helical" evidence="6">
    <location>
        <begin position="175"/>
        <end position="198"/>
    </location>
</feature>
<dbReference type="GeneID" id="30153879"/>
<evidence type="ECO:0000256" key="2">
    <source>
        <dbReference type="ARBA" id="ARBA00008066"/>
    </source>
</evidence>
<comment type="subcellular location">
    <subcellularLocation>
        <location evidence="1">Membrane</location>
        <topology evidence="1">Multi-pass membrane protein</topology>
    </subcellularLocation>
</comment>
<feature type="transmembrane region" description="Helical" evidence="6">
    <location>
        <begin position="256"/>
        <end position="277"/>
    </location>
</feature>
<dbReference type="Proteomes" id="UP000094065">
    <property type="component" value="Unassembled WGS sequence"/>
</dbReference>
<feature type="transmembrane region" description="Helical" evidence="6">
    <location>
        <begin position="404"/>
        <end position="425"/>
    </location>
</feature>
<evidence type="ECO:0000256" key="4">
    <source>
        <dbReference type="ARBA" id="ARBA00022989"/>
    </source>
</evidence>
<dbReference type="GO" id="GO:0016020">
    <property type="term" value="C:membrane"/>
    <property type="evidence" value="ECO:0007669"/>
    <property type="project" value="UniProtKB-SubCell"/>
</dbReference>
<reference evidence="8 9" key="1">
    <citation type="submission" date="2016-06" db="EMBL/GenBank/DDBJ databases">
        <title>Evolution of pathogenesis and genome organization in the Tremellales.</title>
        <authorList>
            <person name="Cuomo C."/>
            <person name="Litvintseva A."/>
            <person name="Heitman J."/>
            <person name="Chen Y."/>
            <person name="Sun S."/>
            <person name="Springer D."/>
            <person name="Dromer F."/>
            <person name="Young S."/>
            <person name="Zeng Q."/>
            <person name="Chapman S."/>
            <person name="Gujja S."/>
            <person name="Saif S."/>
            <person name="Birren B."/>
        </authorList>
    </citation>
    <scope>NUCLEOTIDE SEQUENCE [LARGE SCALE GENOMIC DNA]</scope>
    <source>
        <strain evidence="8 9">CBS 6039</strain>
    </source>
</reference>
<dbReference type="Pfam" id="PF01490">
    <property type="entry name" value="Aa_trans"/>
    <property type="match status" value="1"/>
</dbReference>
<feature type="transmembrane region" description="Helical" evidence="6">
    <location>
        <begin position="205"/>
        <end position="225"/>
    </location>
</feature>
<evidence type="ECO:0000313" key="9">
    <source>
        <dbReference type="Proteomes" id="UP000094065"/>
    </source>
</evidence>
<proteinExistence type="inferred from homology"/>
<sequence length="555" mass="59933">MSDIVGTHYAAPVQDKDLSEAEKGDTSSYPPSSAIKANVADVSANAYEYDPFSAQAEENAGDFVDFRSMGWVQAGLVATAENIAVGVLSFPSVFLRLGIVGGLIATIGLAVLAYITCWIMIDFKMRHMGVMHFGDAGGVLFGPWARRLFGTGMVLKSIGLAGSHVLVGRQAINTISSYAICSVWYALIIAAVSVLMSYSREFSKLAVLSWVSVSSILIASMITIVGTGAQDDSNLIEDGVPIEWHAFPTDPSLMNVIGALTNIVFAYGGNMAVFSFCSEMRNPNDFKKSFVITQGLGAVVYCITGSLVYVFGGQYVSSPAITMTTRPVRITGYSFALVTILISGVVGANVGAKYLYVNTFRNSKLLTSNNIRAKLGWIGIVIFMWTAAFILAELIPFFNQLLTIVSSLFSVWFSFGLCGVIWFYNVHPYFAGPGEERNLDGPWKKIFFGCAVLSIILSIAITPLGLYSAIEGIRDGVGSTYISRRKAVLIHSHSTLRVLSPTHSHAHKLRKARAITSTTCATHNHTSHFKIMLALPTPSSYRASEPLDTAICTVC</sequence>
<dbReference type="PANTHER" id="PTHR22950">
    <property type="entry name" value="AMINO ACID TRANSPORTER"/>
    <property type="match status" value="1"/>
</dbReference>
<dbReference type="RefSeq" id="XP_018996609.1">
    <property type="nucleotide sequence ID" value="XM_019136206.1"/>
</dbReference>
<name>A0A1E3I111_9TREE</name>
<comment type="caution">
    <text evidence="8">The sequence shown here is derived from an EMBL/GenBank/DDBJ whole genome shotgun (WGS) entry which is preliminary data.</text>
</comment>
<keyword evidence="3 6" id="KW-0812">Transmembrane</keyword>
<dbReference type="GO" id="GO:0015179">
    <property type="term" value="F:L-amino acid transmembrane transporter activity"/>
    <property type="evidence" value="ECO:0007669"/>
    <property type="project" value="TreeGrafter"/>
</dbReference>
<organism evidence="8 9">
    <name type="scientific">Cryptococcus amylolentus CBS 6039</name>
    <dbReference type="NCBI Taxonomy" id="1295533"/>
    <lineage>
        <taxon>Eukaryota</taxon>
        <taxon>Fungi</taxon>
        <taxon>Dikarya</taxon>
        <taxon>Basidiomycota</taxon>
        <taxon>Agaricomycotina</taxon>
        <taxon>Tremellomycetes</taxon>
        <taxon>Tremellales</taxon>
        <taxon>Cryptococcaceae</taxon>
        <taxon>Cryptococcus</taxon>
    </lineage>
</organism>
<feature type="domain" description="Amino acid transporter transmembrane" evidence="7">
    <location>
        <begin position="69"/>
        <end position="428"/>
    </location>
</feature>
<keyword evidence="4 6" id="KW-1133">Transmembrane helix</keyword>
<feature type="transmembrane region" description="Helical" evidence="6">
    <location>
        <begin position="377"/>
        <end position="398"/>
    </location>
</feature>
<dbReference type="AlphaFoldDB" id="A0A1E3I111"/>